<organism evidence="1 2">
    <name type="scientific">Erythrobacter ramosus</name>
    <dbReference type="NCBI Taxonomy" id="35811"/>
    <lineage>
        <taxon>Bacteria</taxon>
        <taxon>Pseudomonadati</taxon>
        <taxon>Pseudomonadota</taxon>
        <taxon>Alphaproteobacteria</taxon>
        <taxon>Sphingomonadales</taxon>
        <taxon>Erythrobacteraceae</taxon>
        <taxon>Erythrobacter/Porphyrobacter group</taxon>
        <taxon>Erythrobacter</taxon>
    </lineage>
</organism>
<proteinExistence type="predicted"/>
<keyword evidence="2" id="KW-1185">Reference proteome</keyword>
<evidence type="ECO:0000313" key="1">
    <source>
        <dbReference type="EMBL" id="MBB3777188.1"/>
    </source>
</evidence>
<evidence type="ECO:0000313" key="2">
    <source>
        <dbReference type="Proteomes" id="UP000548685"/>
    </source>
</evidence>
<accession>A0ABR6I2Q1</accession>
<protein>
    <submittedName>
        <fullName evidence="1">Uncharacterized protein</fullName>
    </submittedName>
</protein>
<gene>
    <name evidence="1" type="ORF">FHS52_003185</name>
</gene>
<dbReference type="EMBL" id="JACICE010000006">
    <property type="protein sequence ID" value="MBB3777188.1"/>
    <property type="molecule type" value="Genomic_DNA"/>
</dbReference>
<name>A0ABR6I2Q1_9SPHN</name>
<dbReference type="Proteomes" id="UP000548685">
    <property type="component" value="Unassembled WGS sequence"/>
</dbReference>
<sequence>MAMAGKAPGFPALGLGAGLVGAAAIVVAVANGQSRPVSP</sequence>
<comment type="caution">
    <text evidence="1">The sequence shown here is derived from an EMBL/GenBank/DDBJ whole genome shotgun (WGS) entry which is preliminary data.</text>
</comment>
<reference evidence="1 2" key="1">
    <citation type="submission" date="2020-08" db="EMBL/GenBank/DDBJ databases">
        <title>Genomic Encyclopedia of Type Strains, Phase IV (KMG-IV): sequencing the most valuable type-strain genomes for metagenomic binning, comparative biology and taxonomic classification.</title>
        <authorList>
            <person name="Goeker M."/>
        </authorList>
    </citation>
    <scope>NUCLEOTIDE SEQUENCE [LARGE SCALE GENOMIC DNA]</scope>
    <source>
        <strain evidence="1 2">DSM 8510</strain>
    </source>
</reference>